<gene>
    <name evidence="4" type="ORF">ACN38_g6584</name>
</gene>
<dbReference type="AlphaFoldDB" id="A0A0N0RYV2"/>
<feature type="transmembrane region" description="Helical" evidence="2">
    <location>
        <begin position="155"/>
        <end position="177"/>
    </location>
</feature>
<keyword evidence="5" id="KW-1185">Reference proteome</keyword>
<name>A0A0N0RYV2_9EURO</name>
<feature type="compositionally biased region" description="Low complexity" evidence="1">
    <location>
        <begin position="371"/>
        <end position="391"/>
    </location>
</feature>
<dbReference type="STRING" id="229535.A0A0N0RYV2"/>
<keyword evidence="2" id="KW-0812">Transmembrane</keyword>
<keyword evidence="3" id="KW-0732">Signal</keyword>
<feature type="region of interest" description="Disordered" evidence="1">
    <location>
        <begin position="309"/>
        <end position="391"/>
    </location>
</feature>
<sequence length="459" mass="50138">MLIPFLGIFVGMTLWSQWFPIPGFTVPEQSFVRRLAGSFQLTVESWAFCDLVDAAASQRGVFQGEHPVWESPSHVGHGYANSTGFVLVSTDFLVLSLETDLIIRPGLVDEMPSGFPTPFPVPISVLPRSCDGGVTSSAPQRFINPIVIRPKIEHLGFLTTLWFICVWCMVQIPWALIAYQRQSRSGLDTLIYWTLKFLEGQPQIARVQFVGEDDSSSFDEEMDRLIAGPKETDEDILSWVMAADSCPESVSHVSVLSRSGGIWVHRIFESLGDEQALVPVSACNTTDPVNTTDDARTDLVSRHPWNSSALYASDSEDPSAPAEGPISNGADDERPDSTPASSGRRNRPSQAKRRREAKRAAQQGKKELQHSSVLASYASSASASLAMSSSSTPLSALAPVFVPGRLAEQDDLQSGPPSSAPLFASVGIDPPADCGTTTPDENAPPQLHHRRRRRRQRRA</sequence>
<protein>
    <submittedName>
        <fullName evidence="4">Uncharacterized protein</fullName>
    </submittedName>
</protein>
<evidence type="ECO:0000313" key="4">
    <source>
        <dbReference type="EMBL" id="KOS42545.1"/>
    </source>
</evidence>
<accession>A0A0N0RYV2</accession>
<evidence type="ECO:0000256" key="3">
    <source>
        <dbReference type="SAM" id="SignalP"/>
    </source>
</evidence>
<comment type="caution">
    <text evidence="4">The sequence shown here is derived from an EMBL/GenBank/DDBJ whole genome shotgun (WGS) entry which is preliminary data.</text>
</comment>
<evidence type="ECO:0000256" key="2">
    <source>
        <dbReference type="SAM" id="Phobius"/>
    </source>
</evidence>
<organism evidence="4 5">
    <name type="scientific">Penicillium nordicum</name>
    <dbReference type="NCBI Taxonomy" id="229535"/>
    <lineage>
        <taxon>Eukaryota</taxon>
        <taxon>Fungi</taxon>
        <taxon>Dikarya</taxon>
        <taxon>Ascomycota</taxon>
        <taxon>Pezizomycotina</taxon>
        <taxon>Eurotiomycetes</taxon>
        <taxon>Eurotiomycetidae</taxon>
        <taxon>Eurotiales</taxon>
        <taxon>Aspergillaceae</taxon>
        <taxon>Penicillium</taxon>
    </lineage>
</organism>
<dbReference type="EMBL" id="LHQQ01000103">
    <property type="protein sequence ID" value="KOS42545.1"/>
    <property type="molecule type" value="Genomic_DNA"/>
</dbReference>
<evidence type="ECO:0000256" key="1">
    <source>
        <dbReference type="SAM" id="MobiDB-lite"/>
    </source>
</evidence>
<feature type="region of interest" description="Disordered" evidence="1">
    <location>
        <begin position="408"/>
        <end position="459"/>
    </location>
</feature>
<feature type="compositionally biased region" description="Basic residues" evidence="1">
    <location>
        <begin position="447"/>
        <end position="459"/>
    </location>
</feature>
<dbReference type="OrthoDB" id="4458647at2759"/>
<dbReference type="Proteomes" id="UP000037696">
    <property type="component" value="Unassembled WGS sequence"/>
</dbReference>
<reference evidence="4 5" key="1">
    <citation type="submission" date="2015-08" db="EMBL/GenBank/DDBJ databases">
        <title>Genome sequencing of Penicillium nordicum.</title>
        <authorList>
            <person name="Nguyen H.D."/>
            <person name="Seifert K.A."/>
        </authorList>
    </citation>
    <scope>NUCLEOTIDE SEQUENCE [LARGE SCALE GENOMIC DNA]</scope>
    <source>
        <strain evidence="4 5">DAOMC 185683</strain>
    </source>
</reference>
<keyword evidence="2" id="KW-0472">Membrane</keyword>
<feature type="chain" id="PRO_5005857733" evidence="3">
    <location>
        <begin position="19"/>
        <end position="459"/>
    </location>
</feature>
<evidence type="ECO:0000313" key="5">
    <source>
        <dbReference type="Proteomes" id="UP000037696"/>
    </source>
</evidence>
<feature type="compositionally biased region" description="Basic residues" evidence="1">
    <location>
        <begin position="344"/>
        <end position="357"/>
    </location>
</feature>
<proteinExistence type="predicted"/>
<feature type="signal peptide" evidence="3">
    <location>
        <begin position="1"/>
        <end position="18"/>
    </location>
</feature>
<keyword evidence="2" id="KW-1133">Transmembrane helix</keyword>